<organism evidence="1 2">
    <name type="scientific">Batillaria attramentaria</name>
    <dbReference type="NCBI Taxonomy" id="370345"/>
    <lineage>
        <taxon>Eukaryota</taxon>
        <taxon>Metazoa</taxon>
        <taxon>Spiralia</taxon>
        <taxon>Lophotrochozoa</taxon>
        <taxon>Mollusca</taxon>
        <taxon>Gastropoda</taxon>
        <taxon>Caenogastropoda</taxon>
        <taxon>Sorbeoconcha</taxon>
        <taxon>Cerithioidea</taxon>
        <taxon>Batillariidae</taxon>
        <taxon>Batillaria</taxon>
    </lineage>
</organism>
<evidence type="ECO:0000313" key="2">
    <source>
        <dbReference type="Proteomes" id="UP001519460"/>
    </source>
</evidence>
<dbReference type="AlphaFoldDB" id="A0ABD0LNG5"/>
<gene>
    <name evidence="1" type="ORF">BaRGS_00007875</name>
</gene>
<protein>
    <submittedName>
        <fullName evidence="1">Uncharacterized protein</fullName>
    </submittedName>
</protein>
<sequence length="94" mass="10413">MRVFTCRYCATRVGSSAAGSRWDVAPLPGQVRLTCGRSCCAATPTWFYLLIYLENCSLDDARFVLDMRLARLPPVLRVIGVCFCCLQGRAKSTS</sequence>
<comment type="caution">
    <text evidence="1">The sequence shown here is derived from an EMBL/GenBank/DDBJ whole genome shotgun (WGS) entry which is preliminary data.</text>
</comment>
<evidence type="ECO:0000313" key="1">
    <source>
        <dbReference type="EMBL" id="KAK7500995.1"/>
    </source>
</evidence>
<keyword evidence="2" id="KW-1185">Reference proteome</keyword>
<name>A0ABD0LNG5_9CAEN</name>
<dbReference type="Proteomes" id="UP001519460">
    <property type="component" value="Unassembled WGS sequence"/>
</dbReference>
<proteinExistence type="predicted"/>
<dbReference type="EMBL" id="JACVVK020000034">
    <property type="protein sequence ID" value="KAK7500995.1"/>
    <property type="molecule type" value="Genomic_DNA"/>
</dbReference>
<accession>A0ABD0LNG5</accession>
<reference evidence="1 2" key="1">
    <citation type="journal article" date="2023" name="Sci. Data">
        <title>Genome assembly of the Korean intertidal mud-creeper Batillaria attramentaria.</title>
        <authorList>
            <person name="Patra A.K."/>
            <person name="Ho P.T."/>
            <person name="Jun S."/>
            <person name="Lee S.J."/>
            <person name="Kim Y."/>
            <person name="Won Y.J."/>
        </authorList>
    </citation>
    <scope>NUCLEOTIDE SEQUENCE [LARGE SCALE GENOMIC DNA]</scope>
    <source>
        <strain evidence="1">Wonlab-2016</strain>
    </source>
</reference>